<dbReference type="STRING" id="1288385.ERS137968_02416"/>
<dbReference type="Pfam" id="PF20109">
    <property type="entry name" value="Trans_reg_dom"/>
    <property type="match status" value="1"/>
</dbReference>
<feature type="domain" description="T6SS Transcription factor RovC-like DNA binding" evidence="1">
    <location>
        <begin position="184"/>
        <end position="247"/>
    </location>
</feature>
<protein>
    <submittedName>
        <fullName evidence="3">Uncharacterized conserved protein</fullName>
    </submittedName>
</protein>
<reference evidence="4 5" key="2">
    <citation type="submission" date="2015-03" db="EMBL/GenBank/DDBJ databases">
        <authorList>
            <consortium name="Pathogen Informatics"/>
            <person name="Murphy D."/>
        </authorList>
    </citation>
    <scope>NUCLEOTIDE SEQUENCE [LARGE SCALE GENOMIC DNA]</scope>
    <source>
        <strain evidence="4">Type strain: CIP110230</strain>
        <strain evidence="5">type strain: CIP110230</strain>
    </source>
</reference>
<reference evidence="3" key="3">
    <citation type="submission" date="2015-03" db="EMBL/GenBank/DDBJ databases">
        <authorList>
            <person name="Murphy D."/>
        </authorList>
    </citation>
    <scope>NUCLEOTIDE SEQUENCE [LARGE SCALE GENOMIC DNA]</scope>
    <source>
        <strain evidence="3">A125KOH2</strain>
    </source>
</reference>
<evidence type="ECO:0000313" key="6">
    <source>
        <dbReference type="Proteomes" id="UP000045840"/>
    </source>
</evidence>
<dbReference type="AlphaFoldDB" id="A0A0T9QRD4"/>
<dbReference type="Pfam" id="PF10074">
    <property type="entry name" value="RovC_DNA-bd"/>
    <property type="match status" value="1"/>
</dbReference>
<accession>A0A0T9QRD4</accession>
<name>A0A0T9QRD4_9GAMM</name>
<evidence type="ECO:0000313" key="4">
    <source>
        <dbReference type="EMBL" id="CRY67343.1"/>
    </source>
</evidence>
<gene>
    <name evidence="3" type="ORF">ERS008529_03461</name>
    <name evidence="4" type="ORF">ERS137968_02416</name>
</gene>
<evidence type="ECO:0000313" key="5">
    <source>
        <dbReference type="Proteomes" id="UP000044625"/>
    </source>
</evidence>
<dbReference type="OrthoDB" id="8654520at2"/>
<dbReference type="EMBL" id="CWJL01000011">
    <property type="protein sequence ID" value="CRY67343.1"/>
    <property type="molecule type" value="Genomic_DNA"/>
</dbReference>
<feature type="domain" description="Transcriptional regulator-like" evidence="2">
    <location>
        <begin position="6"/>
        <end position="35"/>
    </location>
</feature>
<dbReference type="RefSeq" id="WP_049614373.1">
    <property type="nucleotide sequence ID" value="NZ_CAWMMU010000011.1"/>
</dbReference>
<dbReference type="Proteomes" id="UP000045840">
    <property type="component" value="Unassembled WGS sequence"/>
</dbReference>
<organism evidence="3 6">
    <name type="scientific">Yersinia pekkanenii</name>
    <dbReference type="NCBI Taxonomy" id="1288385"/>
    <lineage>
        <taxon>Bacteria</taxon>
        <taxon>Pseudomonadati</taxon>
        <taxon>Pseudomonadota</taxon>
        <taxon>Gammaproteobacteria</taxon>
        <taxon>Enterobacterales</taxon>
        <taxon>Yersiniaceae</taxon>
        <taxon>Yersinia</taxon>
    </lineage>
</organism>
<evidence type="ECO:0000259" key="1">
    <source>
        <dbReference type="Pfam" id="PF10074"/>
    </source>
</evidence>
<keyword evidence="5" id="KW-1185">Reference proteome</keyword>
<evidence type="ECO:0000259" key="2">
    <source>
        <dbReference type="Pfam" id="PF20109"/>
    </source>
</evidence>
<reference evidence="6" key="1">
    <citation type="submission" date="2015-03" db="EMBL/GenBank/DDBJ databases">
        <authorList>
            <consortium name="Pathogen Informatics"/>
        </authorList>
    </citation>
    <scope>NUCLEOTIDE SEQUENCE [LARGE SCALE GENOMIC DNA]</scope>
    <source>
        <strain evidence="6">A125KOH2</strain>
    </source>
</reference>
<dbReference type="InterPro" id="IPR018754">
    <property type="entry name" value="RovC-like_DNA-bd"/>
</dbReference>
<sequence length="247" mass="29065">MEKKIYNDFAWECLRRNTQYIRDWELFMGSNHRGTIFIDDKSELIQSELDLNAEEKWGLIKYISPYDSDPTNVFWSQELSKRSVRVTLSNTGKINGGYTWGDLSNRTGVKHQILQMHDKSLCVKIFNQNAYFQLFIESTTTLMADSNLYIYIPLHLESYSFSKNIEILQSIVNHKIEVEAKEEQYLGLLKTIDDRKQGFSHRDIASKIFGKELVNNEWSADSWVRAKIRYRIKKANELINHGYLNFL</sequence>
<dbReference type="EMBL" id="CQAZ01000035">
    <property type="protein sequence ID" value="CNI23559.1"/>
    <property type="molecule type" value="Genomic_DNA"/>
</dbReference>
<dbReference type="Proteomes" id="UP000044625">
    <property type="component" value="Unassembled WGS sequence"/>
</dbReference>
<evidence type="ECO:0000313" key="3">
    <source>
        <dbReference type="EMBL" id="CNI23559.1"/>
    </source>
</evidence>
<proteinExistence type="predicted"/>
<dbReference type="InterPro" id="IPR045465">
    <property type="entry name" value="Trans_reg_dom"/>
</dbReference>